<dbReference type="AlphaFoldDB" id="A0A0A0BE61"/>
<dbReference type="RefSeq" id="WP_008292218.1">
    <property type="nucleotide sequence ID" value="NZ_JADFAB010000050.1"/>
</dbReference>
<reference evidence="1 2" key="1">
    <citation type="submission" date="2014-09" db="EMBL/GenBank/DDBJ databases">
        <authorList>
            <person name="Grob C."/>
            <person name="Taubert M."/>
            <person name="Howat A.M."/>
            <person name="Burns O.J."/>
            <person name="Dixon J.L."/>
            <person name="Chen Y."/>
            <person name="Murrell J.C."/>
        </authorList>
    </citation>
    <scope>NUCLEOTIDE SEQUENCE [LARGE SCALE GENOMIC DNA]</scope>
    <source>
        <strain evidence="1">L4</strain>
    </source>
</reference>
<evidence type="ECO:0000313" key="1">
    <source>
        <dbReference type="EMBL" id="KGM06145.1"/>
    </source>
</evidence>
<organism evidence="1 2">
    <name type="scientific">Methylophaga thiooxydans</name>
    <dbReference type="NCBI Taxonomy" id="392484"/>
    <lineage>
        <taxon>Bacteria</taxon>
        <taxon>Pseudomonadati</taxon>
        <taxon>Pseudomonadota</taxon>
        <taxon>Gammaproteobacteria</taxon>
        <taxon>Thiotrichales</taxon>
        <taxon>Piscirickettsiaceae</taxon>
        <taxon>Methylophaga</taxon>
    </lineage>
</organism>
<gene>
    <name evidence="1" type="ORF">LP43_2018</name>
</gene>
<accession>A0A0A0BE61</accession>
<comment type="caution">
    <text evidence="1">The sequence shown here is derived from an EMBL/GenBank/DDBJ whole genome shotgun (WGS) entry which is preliminary data.</text>
</comment>
<evidence type="ECO:0000313" key="2">
    <source>
        <dbReference type="Proteomes" id="UP000029999"/>
    </source>
</evidence>
<name>A0A0A0BE61_9GAMM</name>
<dbReference type="EMBL" id="JRQD01000005">
    <property type="protein sequence ID" value="KGM06145.1"/>
    <property type="molecule type" value="Genomic_DNA"/>
</dbReference>
<sequence length="79" mass="8914">MFECKDVAEEASNYLEGDLPLGKRIGLFFHIVICSCCRAYIQQIRQTIRTVGVVKPREQANVDTQALAEQLRALSKKDS</sequence>
<dbReference type="Proteomes" id="UP000029999">
    <property type="component" value="Unassembled WGS sequence"/>
</dbReference>
<evidence type="ECO:0008006" key="3">
    <source>
        <dbReference type="Google" id="ProtNLM"/>
    </source>
</evidence>
<dbReference type="STRING" id="392484.LP43_2018"/>
<protein>
    <recommendedName>
        <fullName evidence="3">Zinc-finger domain-containing protein</fullName>
    </recommendedName>
</protein>
<proteinExistence type="predicted"/>